<organism evidence="3 4">
    <name type="scientific">Aplysia californica</name>
    <name type="common">California sea hare</name>
    <dbReference type="NCBI Taxonomy" id="6500"/>
    <lineage>
        <taxon>Eukaryota</taxon>
        <taxon>Metazoa</taxon>
        <taxon>Spiralia</taxon>
        <taxon>Lophotrochozoa</taxon>
        <taxon>Mollusca</taxon>
        <taxon>Gastropoda</taxon>
        <taxon>Heterobranchia</taxon>
        <taxon>Euthyneura</taxon>
        <taxon>Tectipleura</taxon>
        <taxon>Aplysiida</taxon>
        <taxon>Aplysioidea</taxon>
        <taxon>Aplysiidae</taxon>
        <taxon>Aplysia</taxon>
    </lineage>
</organism>
<evidence type="ECO:0000256" key="1">
    <source>
        <dbReference type="SAM" id="Phobius"/>
    </source>
</evidence>
<feature type="transmembrane region" description="Helical" evidence="1">
    <location>
        <begin position="131"/>
        <end position="156"/>
    </location>
</feature>
<dbReference type="Proteomes" id="UP000694888">
    <property type="component" value="Unplaced"/>
</dbReference>
<gene>
    <name evidence="4" type="primary">LOC101861907</name>
</gene>
<keyword evidence="1" id="KW-0472">Membrane</keyword>
<keyword evidence="1" id="KW-0812">Transmembrane</keyword>
<keyword evidence="2" id="KW-0732">Signal</keyword>
<feature type="signal peptide" evidence="2">
    <location>
        <begin position="1"/>
        <end position="23"/>
    </location>
</feature>
<keyword evidence="1" id="KW-1133">Transmembrane helix</keyword>
<evidence type="ECO:0000313" key="4">
    <source>
        <dbReference type="RefSeq" id="XP_005105698.1"/>
    </source>
</evidence>
<proteinExistence type="predicted"/>
<feature type="chain" id="PRO_5045233758" evidence="2">
    <location>
        <begin position="24"/>
        <end position="157"/>
    </location>
</feature>
<evidence type="ECO:0000256" key="2">
    <source>
        <dbReference type="SAM" id="SignalP"/>
    </source>
</evidence>
<dbReference type="RefSeq" id="XP_005105698.1">
    <property type="nucleotide sequence ID" value="XM_005105641.2"/>
</dbReference>
<reference evidence="4" key="1">
    <citation type="submission" date="2025-08" db="UniProtKB">
        <authorList>
            <consortium name="RefSeq"/>
        </authorList>
    </citation>
    <scope>IDENTIFICATION</scope>
</reference>
<sequence length="157" mass="16851">MGTSAILISGLLLTVVTLFVVDGRQMCWSCQYVAGGRGEECASAPSNWTEGNPRTQCEGYCVTLARFSAFTGKPTYTFRGCYASKGNRKQGCVRDGAENDCYYICGDGNHYCNDKSLPTSPYVAPTGGNGAVGIFTFGLTYTAYLFLAVLVAQCLIH</sequence>
<protein>
    <submittedName>
        <fullName evidence="4">Uncharacterized protein LOC101861907</fullName>
    </submittedName>
</protein>
<keyword evidence="3" id="KW-1185">Reference proteome</keyword>
<accession>A0ABM0K090</accession>
<evidence type="ECO:0000313" key="3">
    <source>
        <dbReference type="Proteomes" id="UP000694888"/>
    </source>
</evidence>
<dbReference type="GeneID" id="101861907"/>
<name>A0ABM0K090_APLCA</name>